<dbReference type="NCBIfam" id="TIGR00930">
    <property type="entry name" value="2a30"/>
    <property type="match status" value="1"/>
</dbReference>
<dbReference type="PANTHER" id="PTHR11827:SF48">
    <property type="entry name" value="GH09711P"/>
    <property type="match status" value="1"/>
</dbReference>
<organism evidence="18">
    <name type="scientific">Culicoides sonorensis</name>
    <name type="common">Biting midge</name>
    <dbReference type="NCBI Taxonomy" id="179676"/>
    <lineage>
        <taxon>Eukaryota</taxon>
        <taxon>Metazoa</taxon>
        <taxon>Ecdysozoa</taxon>
        <taxon>Arthropoda</taxon>
        <taxon>Hexapoda</taxon>
        <taxon>Insecta</taxon>
        <taxon>Pterygota</taxon>
        <taxon>Neoptera</taxon>
        <taxon>Endopterygota</taxon>
        <taxon>Diptera</taxon>
        <taxon>Nematocera</taxon>
        <taxon>Chironomoidea</taxon>
        <taxon>Ceratopogonidae</taxon>
        <taxon>Ceratopogoninae</taxon>
        <taxon>Culicoides</taxon>
        <taxon>Monoculicoides</taxon>
    </lineage>
</organism>
<dbReference type="InterPro" id="IPR004842">
    <property type="entry name" value="SLC12A_fam"/>
</dbReference>
<feature type="domain" description="Amino acid permease/ SLC12A" evidence="16">
    <location>
        <begin position="113"/>
        <end position="610"/>
    </location>
</feature>
<evidence type="ECO:0000256" key="15">
    <source>
        <dbReference type="SAM" id="Phobius"/>
    </source>
</evidence>
<feature type="transmembrane region" description="Helical" evidence="15">
    <location>
        <begin position="261"/>
        <end position="279"/>
    </location>
</feature>
<evidence type="ECO:0000256" key="4">
    <source>
        <dbReference type="ARBA" id="ARBA00022538"/>
    </source>
</evidence>
<reference evidence="18" key="1">
    <citation type="submission" date="2018-07" db="EMBL/GenBank/DDBJ databases">
        <authorList>
            <person name="Quirk P.G."/>
            <person name="Krulwich T.A."/>
        </authorList>
    </citation>
    <scope>NUCLEOTIDE SEQUENCE</scope>
</reference>
<evidence type="ECO:0000256" key="10">
    <source>
        <dbReference type="ARBA" id="ARBA00023065"/>
    </source>
</evidence>
<keyword evidence="13" id="KW-0739">Sodium transport</keyword>
<dbReference type="FunFam" id="1.20.1740.10:FF:000022">
    <property type="entry name" value="Bumetanide-sensitive na-k-cl cotransport protein"/>
    <property type="match status" value="1"/>
</dbReference>
<protein>
    <submittedName>
        <fullName evidence="18">CSON000079 protein</fullName>
    </submittedName>
</protein>
<evidence type="ECO:0000256" key="2">
    <source>
        <dbReference type="ARBA" id="ARBA00010593"/>
    </source>
</evidence>
<keyword evidence="4" id="KW-0633">Potassium transport</keyword>
<keyword evidence="11 15" id="KW-0472">Membrane</keyword>
<feature type="transmembrane region" description="Helical" evidence="15">
    <location>
        <begin position="108"/>
        <end position="131"/>
    </location>
</feature>
<feature type="transmembrane region" description="Helical" evidence="15">
    <location>
        <begin position="187"/>
        <end position="208"/>
    </location>
</feature>
<evidence type="ECO:0000256" key="5">
    <source>
        <dbReference type="ARBA" id="ARBA00022692"/>
    </source>
</evidence>
<keyword evidence="3" id="KW-0813">Transport</keyword>
<dbReference type="GO" id="GO:0006884">
    <property type="term" value="P:cell volume homeostasis"/>
    <property type="evidence" value="ECO:0007669"/>
    <property type="project" value="TreeGrafter"/>
</dbReference>
<feature type="transmembrane region" description="Helical" evidence="15">
    <location>
        <begin position="354"/>
        <end position="375"/>
    </location>
</feature>
<keyword evidence="6" id="KW-0769">Symport</keyword>
<dbReference type="Pfam" id="PF03522">
    <property type="entry name" value="SLC12"/>
    <property type="match status" value="1"/>
</dbReference>
<dbReference type="GO" id="GO:0016020">
    <property type="term" value="C:membrane"/>
    <property type="evidence" value="ECO:0007669"/>
    <property type="project" value="UniProtKB-SubCell"/>
</dbReference>
<dbReference type="OMA" id="CKMRIFA"/>
<evidence type="ECO:0000259" key="16">
    <source>
        <dbReference type="Pfam" id="PF00324"/>
    </source>
</evidence>
<feature type="transmembrane region" description="Helical" evidence="15">
    <location>
        <begin position="235"/>
        <end position="254"/>
    </location>
</feature>
<dbReference type="GO" id="GO:0008511">
    <property type="term" value="F:sodium:potassium:chloride symporter activity"/>
    <property type="evidence" value="ECO:0007669"/>
    <property type="project" value="TreeGrafter"/>
</dbReference>
<dbReference type="InterPro" id="IPR004841">
    <property type="entry name" value="AA-permease/SLC12A_dom"/>
</dbReference>
<evidence type="ECO:0000259" key="17">
    <source>
        <dbReference type="Pfam" id="PF03522"/>
    </source>
</evidence>
<dbReference type="GO" id="GO:1990573">
    <property type="term" value="P:potassium ion import across plasma membrane"/>
    <property type="evidence" value="ECO:0007669"/>
    <property type="project" value="TreeGrafter"/>
</dbReference>
<comment type="subcellular location">
    <subcellularLocation>
        <location evidence="1">Membrane</location>
        <topology evidence="1">Multi-pass membrane protein</topology>
    </subcellularLocation>
</comment>
<proteinExistence type="inferred from homology"/>
<evidence type="ECO:0000256" key="12">
    <source>
        <dbReference type="ARBA" id="ARBA00023180"/>
    </source>
</evidence>
<feature type="transmembrane region" description="Helical" evidence="15">
    <location>
        <begin position="499"/>
        <end position="517"/>
    </location>
</feature>
<dbReference type="VEuPathDB" id="VectorBase:CSON000079"/>
<feature type="domain" description="SLC12A transporter C-terminal" evidence="17">
    <location>
        <begin position="619"/>
        <end position="1037"/>
    </location>
</feature>
<evidence type="ECO:0000256" key="11">
    <source>
        <dbReference type="ARBA" id="ARBA00023136"/>
    </source>
</evidence>
<dbReference type="EMBL" id="UFQT01000100">
    <property type="protein sequence ID" value="SSX19929.1"/>
    <property type="molecule type" value="Genomic_DNA"/>
</dbReference>
<evidence type="ECO:0000256" key="8">
    <source>
        <dbReference type="ARBA" id="ARBA00022989"/>
    </source>
</evidence>
<comment type="similarity">
    <text evidence="2">Belongs to the SLC12A transporter family.</text>
</comment>
<dbReference type="Pfam" id="PF00324">
    <property type="entry name" value="AA_permease"/>
    <property type="match status" value="1"/>
</dbReference>
<accession>A0A336LTI1</accession>
<evidence type="ECO:0000256" key="1">
    <source>
        <dbReference type="ARBA" id="ARBA00004141"/>
    </source>
</evidence>
<keyword evidence="8 15" id="KW-1133">Transmembrane helix</keyword>
<evidence type="ECO:0000256" key="6">
    <source>
        <dbReference type="ARBA" id="ARBA00022847"/>
    </source>
</evidence>
<keyword evidence="10" id="KW-0406">Ion transport</keyword>
<dbReference type="GO" id="GO:0055078">
    <property type="term" value="P:sodium ion homeostasis"/>
    <property type="evidence" value="ECO:0007669"/>
    <property type="project" value="TreeGrafter"/>
</dbReference>
<gene>
    <name evidence="18" type="primary">CSON000079</name>
</gene>
<evidence type="ECO:0000256" key="7">
    <source>
        <dbReference type="ARBA" id="ARBA00022958"/>
    </source>
</evidence>
<feature type="transmembrane region" description="Helical" evidence="15">
    <location>
        <begin position="529"/>
        <end position="547"/>
    </location>
</feature>
<feature type="transmembrane region" description="Helical" evidence="15">
    <location>
        <begin position="416"/>
        <end position="437"/>
    </location>
</feature>
<evidence type="ECO:0000256" key="13">
    <source>
        <dbReference type="ARBA" id="ARBA00023201"/>
    </source>
</evidence>
<keyword evidence="14" id="KW-0868">Chloride</keyword>
<dbReference type="InterPro" id="IPR018491">
    <property type="entry name" value="SLC12_C"/>
</dbReference>
<dbReference type="GO" id="GO:0055064">
    <property type="term" value="P:chloride ion homeostasis"/>
    <property type="evidence" value="ECO:0007669"/>
    <property type="project" value="TreeGrafter"/>
</dbReference>
<keyword evidence="7" id="KW-0630">Potassium</keyword>
<name>A0A336LTI1_CULSO</name>
<keyword evidence="5 15" id="KW-0812">Transmembrane</keyword>
<evidence type="ECO:0000313" key="18">
    <source>
        <dbReference type="EMBL" id="SSX19929.1"/>
    </source>
</evidence>
<dbReference type="PANTHER" id="PTHR11827">
    <property type="entry name" value="SOLUTE CARRIER FAMILY 12, CATION COTRANSPORTERS"/>
    <property type="match status" value="1"/>
</dbReference>
<evidence type="ECO:0000256" key="3">
    <source>
        <dbReference type="ARBA" id="ARBA00022448"/>
    </source>
</evidence>
<dbReference type="Gene3D" id="1.20.1740.10">
    <property type="entry name" value="Amino acid/polyamine transporter I"/>
    <property type="match status" value="1"/>
</dbReference>
<dbReference type="GO" id="GO:0055075">
    <property type="term" value="P:potassium ion homeostasis"/>
    <property type="evidence" value="ECO:0007669"/>
    <property type="project" value="TreeGrafter"/>
</dbReference>
<dbReference type="AlphaFoldDB" id="A0A336LTI1"/>
<dbReference type="InterPro" id="IPR002443">
    <property type="entry name" value="SLC12A1/SLC12A2"/>
</dbReference>
<feature type="transmembrane region" description="Helical" evidence="15">
    <location>
        <begin position="143"/>
        <end position="166"/>
    </location>
</feature>
<evidence type="ECO:0000256" key="14">
    <source>
        <dbReference type="ARBA" id="ARBA00023214"/>
    </source>
</evidence>
<dbReference type="PRINTS" id="PR01207">
    <property type="entry name" value="NAKCLTRNSPRT"/>
</dbReference>
<keyword evidence="9" id="KW-0915">Sodium</keyword>
<evidence type="ECO:0000256" key="9">
    <source>
        <dbReference type="ARBA" id="ARBA00023053"/>
    </source>
</evidence>
<feature type="transmembrane region" description="Helical" evidence="15">
    <location>
        <begin position="472"/>
        <end position="493"/>
    </location>
</feature>
<keyword evidence="12" id="KW-0325">Glycoprotein</keyword>
<sequence>MKNKQRFQVSPVNDTYGSFRGDVNLAIPNLDIRRNSHTVQAIPCENDRRKLSISQWTREALPRLDHFRVSKRALKRPSLGELYGDPERKASAIEEDSPTAGHGGHIKLGWIVGVMIPCLLNIWGVMLFLRLSWVVGQAGILETLLIIGISALVCVLTTLSLSAICTNGEVKGGGIYYIISRSLGPEFGASLGVVFAFANAVAASMNTIGFCDSLNDLLKTHGLKIIDNGVMDTRIVGSVALVLMVVICAVGMDWEAQAQNFLVVTIMIAILDFIIGTLLGPRSDLEIAEGFVGFSVENFKANWGSDYRFAEGVNQNFFTVFSIYFPSVTGIQAGANICGDLKDAASSIPKGTNIAVALSMFSYAVFAVFAGAGALRDASGNVTDIVNGTYIPTCVNDHSCQYGLQNSYSVMQLMSVWGGLIYAGCFAATLSTALTNLLSVPKLIQALGVDQIYPGLIFFSKGYGKNGEPLRGYLLTFIISLTFLLIADLNAIAPLISTFYLASYALINFCTFHAALVKPLGWRPTFRYYNKWLSLLGCIICIVIMFLMNWFSSLLTLAIILALYLVVVYRKPDVNWGSTTQQQIYKSALTSAQKLQHIGDHVKNYHPQVLVLAGRPLDRPPLIDLAHLITKHHSLLMVGQVTTKNLSYRTRIALTKESQKWFEARKIKAFYNLIDGISFEEGVRALVQASGFGKLSPNIILMGYKADWRTCPDKELISYFNVLDNAFDNRMAVAILRLQNGLDYSDLNTEIKHIGLDNHAYNHSNSTNSLNISGDPLGAIKPKPLMHADSNLNIDITGSHTSINIPVPQKSEYTSKATDQIKKNFQLTNPIVYSTRGGSAVPKEILDNLNVFNRKQGKGTIDVWWLYDDGGLTILIPYIISTRSYWSHCKIRVFALTNRKLELEIEERNMANLLSKLRIDYSSLTMLQGITEKPKETSMKMHQELIKNFREGKRPDGFIPDTELKTLEEKTNRQLRLREMLLEHSSTANLVIMSLPMPRRGSVSAPLYMSWLEVLTKDMPPLVLVRGNQQNVLTFYS</sequence>